<dbReference type="RefSeq" id="WP_175174848.1">
    <property type="nucleotide sequence ID" value="NZ_CADIJX010000003.1"/>
</dbReference>
<evidence type="ECO:0000256" key="6">
    <source>
        <dbReference type="ARBA" id="ARBA00022592"/>
    </source>
</evidence>
<dbReference type="InterPro" id="IPR024370">
    <property type="entry name" value="PBP_domain"/>
</dbReference>
<dbReference type="GO" id="GO:0043190">
    <property type="term" value="C:ATP-binding cassette (ABC) transporter complex"/>
    <property type="evidence" value="ECO:0007669"/>
    <property type="project" value="InterPro"/>
</dbReference>
<comment type="subunit">
    <text evidence="3 7">The complex is composed of two ATP-binding proteins (PstB), two transmembrane proteins (PstC and PstA) and a solute-binding protein (PstS).</text>
</comment>
<dbReference type="Pfam" id="PF12849">
    <property type="entry name" value="PBP_like_2"/>
    <property type="match status" value="1"/>
</dbReference>
<evidence type="ECO:0000256" key="3">
    <source>
        <dbReference type="ARBA" id="ARBA00011529"/>
    </source>
</evidence>
<proteinExistence type="inferred from homology"/>
<dbReference type="EMBL" id="CADIJX010000003">
    <property type="protein sequence ID" value="CAB3647109.1"/>
    <property type="molecule type" value="Genomic_DNA"/>
</dbReference>
<evidence type="ECO:0000259" key="9">
    <source>
        <dbReference type="Pfam" id="PF12849"/>
    </source>
</evidence>
<evidence type="ECO:0000313" key="10">
    <source>
        <dbReference type="EMBL" id="CAB3647109.1"/>
    </source>
</evidence>
<comment type="function">
    <text evidence="1 7">Part of the ABC transporter complex PstSACB involved in phosphate import.</text>
</comment>
<evidence type="ECO:0000256" key="4">
    <source>
        <dbReference type="ARBA" id="ARBA00021889"/>
    </source>
</evidence>
<keyword evidence="6 7" id="KW-0592">Phosphate transport</keyword>
<dbReference type="PIRSF" id="PIRSF002756">
    <property type="entry name" value="PstS"/>
    <property type="match status" value="1"/>
</dbReference>
<keyword evidence="10" id="KW-0378">Hydrolase</keyword>
<dbReference type="Proteomes" id="UP000494108">
    <property type="component" value="Unassembled WGS sequence"/>
</dbReference>
<sequence length="368" mass="37728">MKRLSVYRLLLASAAALGAPAALTQQVIGGGSTLPAEYYGTAVGSGILTNVPLPGFAPYVPVGCGAGHQAFFSNDSMWLGLPAGTTVDYAGCESSVTAAQAAGYAANSLSIFGPLIQVPVALTTVSVPFNVPGLTSLNLTSQQLADIFAGNITTWSAVGGPSQPITVVYRLDSNVATEMLTRHLNAVNSAAIPSVSGTFASVADVSGPNYVGASGSNAVVSAVTTTPFSIGYVSPDFVASEDPTKVATINGWLPSAASLQLALQDVPIPTGGARANPLAWGINNPDPTAGYPIVATTNLIFSQCYANPIDNARIRSFFNAHYTGGNDPVTAYPLPSVWKQAVWDTFYALVTPLSIGNPDVCNGIGRPS</sequence>
<gene>
    <name evidence="10" type="primary">phoA2_3</name>
    <name evidence="10" type="ORF">LMG3431_02541</name>
</gene>
<evidence type="ECO:0000256" key="1">
    <source>
        <dbReference type="ARBA" id="ARBA00002841"/>
    </source>
</evidence>
<dbReference type="GO" id="GO:0035435">
    <property type="term" value="P:phosphate ion transmembrane transport"/>
    <property type="evidence" value="ECO:0007669"/>
    <property type="project" value="InterPro"/>
</dbReference>
<dbReference type="InterPro" id="IPR005673">
    <property type="entry name" value="ABC_phos-bd_PstS"/>
</dbReference>
<comment type="similarity">
    <text evidence="2 7">Belongs to the PstS family.</text>
</comment>
<dbReference type="PANTHER" id="PTHR42996">
    <property type="entry name" value="PHOSPHATE-BINDING PROTEIN PSTS"/>
    <property type="match status" value="1"/>
</dbReference>
<evidence type="ECO:0000256" key="8">
    <source>
        <dbReference type="SAM" id="SignalP"/>
    </source>
</evidence>
<feature type="signal peptide" evidence="8">
    <location>
        <begin position="1"/>
        <end position="21"/>
    </location>
</feature>
<feature type="domain" description="PBP" evidence="9">
    <location>
        <begin position="59"/>
        <end position="311"/>
    </location>
</feature>
<organism evidence="10 11">
    <name type="scientific">Achromobacter pestifer</name>
    <dbReference type="NCBI Taxonomy" id="1353889"/>
    <lineage>
        <taxon>Bacteria</taxon>
        <taxon>Pseudomonadati</taxon>
        <taxon>Pseudomonadota</taxon>
        <taxon>Betaproteobacteria</taxon>
        <taxon>Burkholderiales</taxon>
        <taxon>Alcaligenaceae</taxon>
        <taxon>Achromobacter</taxon>
    </lineage>
</organism>
<dbReference type="GO" id="GO:0016787">
    <property type="term" value="F:hydrolase activity"/>
    <property type="evidence" value="ECO:0007669"/>
    <property type="project" value="UniProtKB-KW"/>
</dbReference>
<keyword evidence="8" id="KW-0732">Signal</keyword>
<dbReference type="SUPFAM" id="SSF53850">
    <property type="entry name" value="Periplasmic binding protein-like II"/>
    <property type="match status" value="1"/>
</dbReference>
<evidence type="ECO:0000313" key="11">
    <source>
        <dbReference type="Proteomes" id="UP000494108"/>
    </source>
</evidence>
<evidence type="ECO:0000256" key="5">
    <source>
        <dbReference type="ARBA" id="ARBA00022448"/>
    </source>
</evidence>
<evidence type="ECO:0000256" key="2">
    <source>
        <dbReference type="ARBA" id="ARBA00008725"/>
    </source>
</evidence>
<evidence type="ECO:0000256" key="7">
    <source>
        <dbReference type="PIRNR" id="PIRNR002756"/>
    </source>
</evidence>
<protein>
    <recommendedName>
        <fullName evidence="4 7">Phosphate-binding protein PstS</fullName>
    </recommendedName>
</protein>
<reference evidence="10 11" key="1">
    <citation type="submission" date="2020-04" db="EMBL/GenBank/DDBJ databases">
        <authorList>
            <person name="De Canck E."/>
        </authorList>
    </citation>
    <scope>NUCLEOTIDE SEQUENCE [LARGE SCALE GENOMIC DNA]</scope>
    <source>
        <strain evidence="10 11">LMG 3431</strain>
    </source>
</reference>
<keyword evidence="11" id="KW-1185">Reference proteome</keyword>
<keyword evidence="5 7" id="KW-0813">Transport</keyword>
<dbReference type="PANTHER" id="PTHR42996:SF1">
    <property type="entry name" value="PHOSPHATE-BINDING PROTEIN PSTS"/>
    <property type="match status" value="1"/>
</dbReference>
<name>A0A6S6Z2M6_9BURK</name>
<dbReference type="InterPro" id="IPR050962">
    <property type="entry name" value="Phosphate-bind_PstS"/>
</dbReference>
<accession>A0A6S6Z2M6</accession>
<dbReference type="GO" id="GO:0042301">
    <property type="term" value="F:phosphate ion binding"/>
    <property type="evidence" value="ECO:0007669"/>
    <property type="project" value="InterPro"/>
</dbReference>
<feature type="chain" id="PRO_5028983376" description="Phosphate-binding protein PstS" evidence="8">
    <location>
        <begin position="22"/>
        <end position="368"/>
    </location>
</feature>
<dbReference type="AlphaFoldDB" id="A0A6S6Z2M6"/>
<dbReference type="Gene3D" id="3.40.190.10">
    <property type="entry name" value="Periplasmic binding protein-like II"/>
    <property type="match status" value="2"/>
</dbReference>